<dbReference type="AlphaFoldDB" id="A0A7G8BG96"/>
<evidence type="ECO:0000313" key="1">
    <source>
        <dbReference type="EMBL" id="QNI31566.1"/>
    </source>
</evidence>
<name>A0A7G8BG96_9BACT</name>
<reference evidence="1 2" key="1">
    <citation type="submission" date="2020-08" db="EMBL/GenBank/DDBJ databases">
        <title>Edaphobacter telluris sp. nov. and Acidobacterium dinghuensis sp. nov., two acidobacteria isolated from forest soil.</title>
        <authorList>
            <person name="Fu J."/>
            <person name="Qiu L."/>
        </authorList>
    </citation>
    <scope>NUCLEOTIDE SEQUENCE [LARGE SCALE GENOMIC DNA]</scope>
    <source>
        <strain evidence="1">4Y35</strain>
    </source>
</reference>
<dbReference type="RefSeq" id="WP_186742315.1">
    <property type="nucleotide sequence ID" value="NZ_CP060394.1"/>
</dbReference>
<accession>A0A7G8BG96</accession>
<dbReference type="EMBL" id="CP060394">
    <property type="protein sequence ID" value="QNI31566.1"/>
    <property type="molecule type" value="Genomic_DNA"/>
</dbReference>
<keyword evidence="2" id="KW-1185">Reference proteome</keyword>
<proteinExistence type="predicted"/>
<gene>
    <name evidence="1" type="ORF">H7849_21225</name>
</gene>
<sequence length="66" mass="7344">MSRSGPTQARLRNGFRLQLRRNYDPGNNPISIPAVAHCLIASTLENSVIFPARTMQAVITPSSFFR</sequence>
<organism evidence="1 2">
    <name type="scientific">Alloacidobacterium dinghuense</name>
    <dbReference type="NCBI Taxonomy" id="2763107"/>
    <lineage>
        <taxon>Bacteria</taxon>
        <taxon>Pseudomonadati</taxon>
        <taxon>Acidobacteriota</taxon>
        <taxon>Terriglobia</taxon>
        <taxon>Terriglobales</taxon>
        <taxon>Acidobacteriaceae</taxon>
        <taxon>Alloacidobacterium</taxon>
    </lineage>
</organism>
<protein>
    <submittedName>
        <fullName evidence="1">Uncharacterized protein</fullName>
    </submittedName>
</protein>
<evidence type="ECO:0000313" key="2">
    <source>
        <dbReference type="Proteomes" id="UP000515312"/>
    </source>
</evidence>
<dbReference type="KEGG" id="adin:H7849_21225"/>
<dbReference type="Proteomes" id="UP000515312">
    <property type="component" value="Chromosome"/>
</dbReference>